<proteinExistence type="predicted"/>
<sequence length="414" mass="47281">MTAITADTELSSADALKAAVHQHRAVSFNGMLERLFTMAFGGLVYPQIWEDPIVDLEAMELTQDHRMITIASGGCNVLSYMTRSPESIIAVDLNPAHIALMKLKLAAARQLPAYEQFRRFFADADSHANTAAYHAFLRPQLDQETQRYWEKKTLNGRRRIDMFARRFYRHGLLGRFIGVAHLVARFYGVRPETIINMSDLAEQRIFFDDHIAPIFDKRLVRWLTGRRLSLYGLGIPPAQYEKLAGGRSMSEVLIERLRKLACDFPLNENYFAWQAFARRYDTGATAALPPYLQREHFSAVKRGAGRITPHLGSFTACLKAHEAESLDRYVLLDAQDWMTDEQLTELWEEITRTAKPGARVIFRTAGEATILPDRVRADILERWSYEAERSRILGFMDRSAIYGGFHLYQLKAAA</sequence>
<organism evidence="1 2">
    <name type="scientific">Taklimakanibacter albus</name>
    <dbReference type="NCBI Taxonomy" id="2800327"/>
    <lineage>
        <taxon>Bacteria</taxon>
        <taxon>Pseudomonadati</taxon>
        <taxon>Pseudomonadota</taxon>
        <taxon>Alphaproteobacteria</taxon>
        <taxon>Hyphomicrobiales</taxon>
        <taxon>Aestuariivirgaceae</taxon>
        <taxon>Taklimakanibacter</taxon>
    </lineage>
</organism>
<reference evidence="1" key="1">
    <citation type="submission" date="2021-01" db="EMBL/GenBank/DDBJ databases">
        <authorList>
            <person name="Sun Q."/>
        </authorList>
    </citation>
    <scope>NUCLEOTIDE SEQUENCE</scope>
    <source>
        <strain evidence="1">YIM B02566</strain>
    </source>
</reference>
<keyword evidence="2" id="KW-1185">Reference proteome</keyword>
<comment type="caution">
    <text evidence="1">The sequence shown here is derived from an EMBL/GenBank/DDBJ whole genome shotgun (WGS) entry which is preliminary data.</text>
</comment>
<evidence type="ECO:0000313" key="2">
    <source>
        <dbReference type="Proteomes" id="UP000616151"/>
    </source>
</evidence>
<accession>A0ACC5R6T8</accession>
<protein>
    <submittedName>
        <fullName evidence="1">DUF3419 family protein</fullName>
    </submittedName>
</protein>
<name>A0ACC5R6T8_9HYPH</name>
<dbReference type="Proteomes" id="UP000616151">
    <property type="component" value="Unassembled WGS sequence"/>
</dbReference>
<evidence type="ECO:0000313" key="1">
    <source>
        <dbReference type="EMBL" id="MBK1868221.1"/>
    </source>
</evidence>
<gene>
    <name evidence="1" type="ORF">JHL16_17850</name>
</gene>
<dbReference type="EMBL" id="JAENHL010000007">
    <property type="protein sequence ID" value="MBK1868221.1"/>
    <property type="molecule type" value="Genomic_DNA"/>
</dbReference>